<evidence type="ECO:0000313" key="1">
    <source>
        <dbReference type="EMBL" id="GAA3950270.1"/>
    </source>
</evidence>
<comment type="caution">
    <text evidence="1">The sequence shown here is derived from an EMBL/GenBank/DDBJ whole genome shotgun (WGS) entry which is preliminary data.</text>
</comment>
<dbReference type="Proteomes" id="UP001501081">
    <property type="component" value="Unassembled WGS sequence"/>
</dbReference>
<name>A0ABP7NMB0_9SPHI</name>
<organism evidence="1 2">
    <name type="scientific">Pedobacter ginsengiterrae</name>
    <dbReference type="NCBI Taxonomy" id="871696"/>
    <lineage>
        <taxon>Bacteria</taxon>
        <taxon>Pseudomonadati</taxon>
        <taxon>Bacteroidota</taxon>
        <taxon>Sphingobacteriia</taxon>
        <taxon>Sphingobacteriales</taxon>
        <taxon>Sphingobacteriaceae</taxon>
        <taxon>Pedobacter</taxon>
    </lineage>
</organism>
<reference evidence="2" key="1">
    <citation type="journal article" date="2019" name="Int. J. Syst. Evol. Microbiol.">
        <title>The Global Catalogue of Microorganisms (GCM) 10K type strain sequencing project: providing services to taxonomists for standard genome sequencing and annotation.</title>
        <authorList>
            <consortium name="The Broad Institute Genomics Platform"/>
            <consortium name="The Broad Institute Genome Sequencing Center for Infectious Disease"/>
            <person name="Wu L."/>
            <person name="Ma J."/>
        </authorList>
    </citation>
    <scope>NUCLEOTIDE SEQUENCE [LARGE SCALE GENOMIC DNA]</scope>
    <source>
        <strain evidence="2">JCM 17338</strain>
    </source>
</reference>
<dbReference type="EMBL" id="BAABAK010000001">
    <property type="protein sequence ID" value="GAA3950270.1"/>
    <property type="molecule type" value="Genomic_DNA"/>
</dbReference>
<protein>
    <submittedName>
        <fullName evidence="1">Uncharacterized protein</fullName>
    </submittedName>
</protein>
<accession>A0ABP7NMB0</accession>
<proteinExistence type="predicted"/>
<gene>
    <name evidence="1" type="ORF">GCM10022246_01020</name>
</gene>
<sequence length="161" mass="17805">MTMSETKTTNSPEFVTVTCDKMKVNLANAGEFITVEAAAISLGKYLSDPSTPATNEQSHIFGHVFGINNLKKVLLEIDIYNSKQGDKDPKIAAIKCYYGISERHDPDFPLKPQNGEFRDLILMPVLDNGKDKHNISLRGDEILSGSRPCPNQCGEDSFLNQ</sequence>
<evidence type="ECO:0000313" key="2">
    <source>
        <dbReference type="Proteomes" id="UP001501081"/>
    </source>
</evidence>
<keyword evidence="2" id="KW-1185">Reference proteome</keyword>